<evidence type="ECO:0000256" key="2">
    <source>
        <dbReference type="ARBA" id="ARBA00004893"/>
    </source>
</evidence>
<dbReference type="SUPFAM" id="SSF54675">
    <property type="entry name" value="Nicotinate/Quinolinate PRTase N-terminal domain-like"/>
    <property type="match status" value="1"/>
</dbReference>
<evidence type="ECO:0000256" key="1">
    <source>
        <dbReference type="ARBA" id="ARBA00003237"/>
    </source>
</evidence>
<dbReference type="GO" id="GO:0004514">
    <property type="term" value="F:nicotinate-nucleotide diphosphorylase (carboxylating) activity"/>
    <property type="evidence" value="ECO:0007669"/>
    <property type="project" value="UniProtKB-EC"/>
</dbReference>
<evidence type="ECO:0000256" key="5">
    <source>
        <dbReference type="ARBA" id="ARBA00011944"/>
    </source>
</evidence>
<keyword evidence="8 12" id="KW-0808">Transferase</keyword>
<dbReference type="EMBL" id="DSLG01000002">
    <property type="protein sequence ID" value="HEA86553.1"/>
    <property type="molecule type" value="Genomic_DNA"/>
</dbReference>
<evidence type="ECO:0000259" key="13">
    <source>
        <dbReference type="Pfam" id="PF01729"/>
    </source>
</evidence>
<name>A0A7C1NKM5_UNCW3</name>
<gene>
    <name evidence="15" type="primary">nadC</name>
    <name evidence="15" type="ORF">ENP94_00900</name>
    <name evidence="16" type="ORF">ENS16_04495</name>
</gene>
<evidence type="ECO:0000259" key="14">
    <source>
        <dbReference type="Pfam" id="PF02749"/>
    </source>
</evidence>
<feature type="domain" description="Quinolinate phosphoribosyl transferase C-terminal" evidence="13">
    <location>
        <begin position="106"/>
        <end position="268"/>
    </location>
</feature>
<evidence type="ECO:0000256" key="10">
    <source>
        <dbReference type="ARBA" id="ARBA00047445"/>
    </source>
</evidence>
<dbReference type="FunFam" id="3.90.1170.20:FF:000001">
    <property type="entry name" value="Nicotinate-nucleotide diphosphorylase (Carboxylating)"/>
    <property type="match status" value="1"/>
</dbReference>
<evidence type="ECO:0000256" key="4">
    <source>
        <dbReference type="ARBA" id="ARBA00011218"/>
    </source>
</evidence>
<dbReference type="InterPro" id="IPR004393">
    <property type="entry name" value="NadC"/>
</dbReference>
<feature type="domain" description="Quinolinate phosphoribosyl transferase N-terminal" evidence="14">
    <location>
        <begin position="19"/>
        <end position="104"/>
    </location>
</feature>
<dbReference type="FunFam" id="3.20.20.70:FF:000030">
    <property type="entry name" value="Nicotinate-nucleotide pyrophosphorylase, carboxylating"/>
    <property type="match status" value="1"/>
</dbReference>
<dbReference type="InterPro" id="IPR027277">
    <property type="entry name" value="NadC/ModD"/>
</dbReference>
<dbReference type="EC" id="2.4.2.19" evidence="5"/>
<keyword evidence="6" id="KW-0662">Pyridine nucleotide biosynthesis</keyword>
<comment type="catalytic activity">
    <reaction evidence="10">
        <text>nicotinate beta-D-ribonucleotide + CO2 + diphosphate = quinolinate + 5-phospho-alpha-D-ribose 1-diphosphate + 2 H(+)</text>
        <dbReference type="Rhea" id="RHEA:12733"/>
        <dbReference type="ChEBI" id="CHEBI:15378"/>
        <dbReference type="ChEBI" id="CHEBI:16526"/>
        <dbReference type="ChEBI" id="CHEBI:29959"/>
        <dbReference type="ChEBI" id="CHEBI:33019"/>
        <dbReference type="ChEBI" id="CHEBI:57502"/>
        <dbReference type="ChEBI" id="CHEBI:58017"/>
        <dbReference type="EC" id="2.4.2.19"/>
    </reaction>
</comment>
<dbReference type="AlphaFoldDB" id="A0A7C1NKM5"/>
<comment type="subunit">
    <text evidence="4">Hexamer formed by 3 homodimers.</text>
</comment>
<dbReference type="GO" id="GO:0034213">
    <property type="term" value="P:quinolinate catabolic process"/>
    <property type="evidence" value="ECO:0007669"/>
    <property type="project" value="TreeGrafter"/>
</dbReference>
<sequence>MNLEQLIKAALAEDIGSGDITSRLLIPENQKGVAHIIANGTGILAGIKICGQVFKAVDRRIQYEPFYRDSSRFRRGAILARVAGPARSILTAERTALNFLCRLSGIATLTAKFVSRIKGSRAIILDTRKTTPGWRELEKYAVRCGGGRNHRMGLYDMVLIKDNHLTLVGSVTEALNRAKGAKVPVMIEVKTIDQLREALAAGAKRIMLDNMTVPQLRRAVQINAGQAKLEASGGVSLKNVQQIARSGVDFISVGELTHSAPAADISLEFSTEM</sequence>
<evidence type="ECO:0000256" key="9">
    <source>
        <dbReference type="ARBA" id="ARBA00033102"/>
    </source>
</evidence>
<dbReference type="SUPFAM" id="SSF51690">
    <property type="entry name" value="Nicotinate/Quinolinate PRTase C-terminal domain-like"/>
    <property type="match status" value="1"/>
</dbReference>
<comment type="function">
    <text evidence="1">Involved in the catabolism of quinolinic acid (QA).</text>
</comment>
<dbReference type="InterPro" id="IPR002638">
    <property type="entry name" value="Quinolinate_PRibosylTrfase_C"/>
</dbReference>
<dbReference type="PANTHER" id="PTHR32179">
    <property type="entry name" value="NICOTINATE-NUCLEOTIDE PYROPHOSPHORYLASE [CARBOXYLATING]"/>
    <property type="match status" value="1"/>
</dbReference>
<proteinExistence type="inferred from homology"/>
<dbReference type="UniPathway" id="UPA00253">
    <property type="reaction ID" value="UER00331"/>
</dbReference>
<comment type="similarity">
    <text evidence="3 12">Belongs to the NadC/ModD family.</text>
</comment>
<dbReference type="Pfam" id="PF02749">
    <property type="entry name" value="QRPTase_N"/>
    <property type="match status" value="1"/>
</dbReference>
<evidence type="ECO:0000256" key="11">
    <source>
        <dbReference type="ARBA" id="ARBA00069173"/>
    </source>
</evidence>
<accession>A0A7C1NKM5</accession>
<dbReference type="EMBL" id="DSTU01000006">
    <property type="protein sequence ID" value="HFJ53931.1"/>
    <property type="molecule type" value="Genomic_DNA"/>
</dbReference>
<dbReference type="PANTHER" id="PTHR32179:SF3">
    <property type="entry name" value="NICOTINATE-NUCLEOTIDE PYROPHOSPHORYLASE [CARBOXYLATING]"/>
    <property type="match status" value="1"/>
</dbReference>
<dbReference type="InterPro" id="IPR022412">
    <property type="entry name" value="Quinolinate_PRibosylTrfase_N"/>
</dbReference>
<evidence type="ECO:0000313" key="15">
    <source>
        <dbReference type="EMBL" id="HEA86553.1"/>
    </source>
</evidence>
<comment type="pathway">
    <text evidence="2">Cofactor biosynthesis; NAD(+) biosynthesis; nicotinate D-ribonucleotide from quinolinate: step 1/1.</text>
</comment>
<dbReference type="InterPro" id="IPR037128">
    <property type="entry name" value="Quinolinate_PRibosylTase_N_sf"/>
</dbReference>
<dbReference type="Gene3D" id="3.20.20.70">
    <property type="entry name" value="Aldolase class I"/>
    <property type="match status" value="1"/>
</dbReference>
<reference evidence="15" key="1">
    <citation type="journal article" date="2020" name="mSystems">
        <title>Genome- and Community-Level Interaction Insights into Carbon Utilization and Element Cycling Functions of Hydrothermarchaeota in Hydrothermal Sediment.</title>
        <authorList>
            <person name="Zhou Z."/>
            <person name="Liu Y."/>
            <person name="Xu W."/>
            <person name="Pan J."/>
            <person name="Luo Z.H."/>
            <person name="Li M."/>
        </authorList>
    </citation>
    <scope>NUCLEOTIDE SEQUENCE [LARGE SCALE GENOMIC DNA]</scope>
    <source>
        <strain evidence="15">SpSt-265</strain>
        <strain evidence="16">SpSt-465</strain>
    </source>
</reference>
<evidence type="ECO:0000256" key="6">
    <source>
        <dbReference type="ARBA" id="ARBA00022642"/>
    </source>
</evidence>
<dbReference type="CDD" id="cd01572">
    <property type="entry name" value="QPRTase"/>
    <property type="match status" value="1"/>
</dbReference>
<evidence type="ECO:0000256" key="7">
    <source>
        <dbReference type="ARBA" id="ARBA00022676"/>
    </source>
</evidence>
<evidence type="ECO:0000256" key="8">
    <source>
        <dbReference type="ARBA" id="ARBA00022679"/>
    </source>
</evidence>
<keyword evidence="7 12" id="KW-0328">Glycosyltransferase</keyword>
<dbReference type="Pfam" id="PF01729">
    <property type="entry name" value="QRPTase_C"/>
    <property type="match status" value="1"/>
</dbReference>
<dbReference type="PIRSF" id="PIRSF006250">
    <property type="entry name" value="NadC_ModD"/>
    <property type="match status" value="1"/>
</dbReference>
<dbReference type="GO" id="GO:0009435">
    <property type="term" value="P:NAD+ biosynthetic process"/>
    <property type="evidence" value="ECO:0007669"/>
    <property type="project" value="UniProtKB-UniPathway"/>
</dbReference>
<dbReference type="Gene3D" id="3.90.1170.20">
    <property type="entry name" value="Quinolinate phosphoribosyl transferase, N-terminal domain"/>
    <property type="match status" value="1"/>
</dbReference>
<dbReference type="NCBIfam" id="TIGR00078">
    <property type="entry name" value="nadC"/>
    <property type="match status" value="1"/>
</dbReference>
<protein>
    <recommendedName>
        <fullName evidence="11">Probable nicotinate-nucleotide pyrophosphorylase [carboxylating]</fullName>
        <ecNumber evidence="5">2.4.2.19</ecNumber>
    </recommendedName>
    <alternativeName>
        <fullName evidence="9">Quinolinate phosphoribosyltransferase [decarboxylating]</fullName>
    </alternativeName>
</protein>
<dbReference type="InterPro" id="IPR036068">
    <property type="entry name" value="Nicotinate_pribotase-like_C"/>
</dbReference>
<comment type="caution">
    <text evidence="15">The sequence shown here is derived from an EMBL/GenBank/DDBJ whole genome shotgun (WGS) entry which is preliminary data.</text>
</comment>
<dbReference type="GO" id="GO:0005737">
    <property type="term" value="C:cytoplasm"/>
    <property type="evidence" value="ECO:0007669"/>
    <property type="project" value="TreeGrafter"/>
</dbReference>
<organism evidence="15">
    <name type="scientific">candidate division WOR-3 bacterium</name>
    <dbReference type="NCBI Taxonomy" id="2052148"/>
    <lineage>
        <taxon>Bacteria</taxon>
        <taxon>Bacteria division WOR-3</taxon>
    </lineage>
</organism>
<dbReference type="InterPro" id="IPR013785">
    <property type="entry name" value="Aldolase_TIM"/>
</dbReference>
<evidence type="ECO:0000256" key="12">
    <source>
        <dbReference type="PIRNR" id="PIRNR006250"/>
    </source>
</evidence>
<evidence type="ECO:0000313" key="16">
    <source>
        <dbReference type="EMBL" id="HFJ53931.1"/>
    </source>
</evidence>
<evidence type="ECO:0000256" key="3">
    <source>
        <dbReference type="ARBA" id="ARBA00009400"/>
    </source>
</evidence>